<accession>A0A0D8XES0</accession>
<keyword evidence="2" id="KW-1185">Reference proteome</keyword>
<dbReference type="OrthoDB" id="5868855at2759"/>
<dbReference type="EMBL" id="KN716594">
    <property type="protein sequence ID" value="KJH43093.1"/>
    <property type="molecule type" value="Genomic_DNA"/>
</dbReference>
<reference evidence="1 2" key="1">
    <citation type="submission" date="2013-11" db="EMBL/GenBank/DDBJ databases">
        <title>Draft genome of the bovine lungworm Dictyocaulus viviparus.</title>
        <authorList>
            <person name="Mitreva M."/>
        </authorList>
    </citation>
    <scope>NUCLEOTIDE SEQUENCE [LARGE SCALE GENOMIC DNA]</scope>
    <source>
        <strain evidence="1 2">HannoverDv2000</strain>
    </source>
</reference>
<proteinExistence type="predicted"/>
<organism evidence="1 2">
    <name type="scientific">Dictyocaulus viviparus</name>
    <name type="common">Bovine lungworm</name>
    <dbReference type="NCBI Taxonomy" id="29172"/>
    <lineage>
        <taxon>Eukaryota</taxon>
        <taxon>Metazoa</taxon>
        <taxon>Ecdysozoa</taxon>
        <taxon>Nematoda</taxon>
        <taxon>Chromadorea</taxon>
        <taxon>Rhabditida</taxon>
        <taxon>Rhabditina</taxon>
        <taxon>Rhabditomorpha</taxon>
        <taxon>Strongyloidea</taxon>
        <taxon>Metastrongylidae</taxon>
        <taxon>Dictyocaulus</taxon>
    </lineage>
</organism>
<evidence type="ECO:0000313" key="1">
    <source>
        <dbReference type="EMBL" id="KJH43093.1"/>
    </source>
</evidence>
<sequence length="79" mass="8740">MRLNNSPWCSGVERLQGDTTTITDSHPNGLTKDGVGGVICLHCSWQGDDRSPNNLRTHLKKFHSSDGIFARFSEKLAQV</sequence>
<name>A0A0D8XES0_DICVI</name>
<dbReference type="Proteomes" id="UP000053766">
    <property type="component" value="Unassembled WGS sequence"/>
</dbReference>
<evidence type="ECO:0000313" key="2">
    <source>
        <dbReference type="Proteomes" id="UP000053766"/>
    </source>
</evidence>
<dbReference type="AlphaFoldDB" id="A0A0D8XES0"/>
<gene>
    <name evidence="1" type="ORF">DICVIV_10914</name>
</gene>
<protein>
    <submittedName>
        <fullName evidence="1">Uncharacterized protein</fullName>
    </submittedName>
</protein>
<reference evidence="2" key="2">
    <citation type="journal article" date="2016" name="Sci. Rep.">
        <title>Dictyocaulus viviparus genome, variome and transcriptome elucidate lungworm biology and support future intervention.</title>
        <authorList>
            <person name="McNulty S.N."/>
            <person name="Strube C."/>
            <person name="Rosa B.A."/>
            <person name="Martin J.C."/>
            <person name="Tyagi R."/>
            <person name="Choi Y.J."/>
            <person name="Wang Q."/>
            <person name="Hallsworth Pepin K."/>
            <person name="Zhang X."/>
            <person name="Ozersky P."/>
            <person name="Wilson R.K."/>
            <person name="Sternberg P.W."/>
            <person name="Gasser R.B."/>
            <person name="Mitreva M."/>
        </authorList>
    </citation>
    <scope>NUCLEOTIDE SEQUENCE [LARGE SCALE GENOMIC DNA]</scope>
    <source>
        <strain evidence="2">HannoverDv2000</strain>
    </source>
</reference>